<dbReference type="RefSeq" id="WP_211867563.1">
    <property type="nucleotide sequence ID" value="NZ_JAAEDI010000007.1"/>
</dbReference>
<protein>
    <submittedName>
        <fullName evidence="1">Uncharacterized protein</fullName>
    </submittedName>
</protein>
<sequence length="101" mass="10798">MSAAVAQSAAETDADRAVEGWRYGHRAALFALRQAQHEATNNPARTALSDAIMRVDAIERPPVLVILSRAERLEAAIRAALALNDAELGPEAVAVLKDALR</sequence>
<gene>
    <name evidence="1" type="ORF">GXW78_07640</name>
</gene>
<proteinExistence type="predicted"/>
<evidence type="ECO:0000313" key="2">
    <source>
        <dbReference type="Proteomes" id="UP000698752"/>
    </source>
</evidence>
<reference evidence="2" key="1">
    <citation type="journal article" date="2021" name="Syst. Appl. Microbiol.">
        <title>Roseomonas hellenica sp. nov., isolated from roots of wild-growing Alkanna tinctoria.</title>
        <authorList>
            <person name="Rat A."/>
            <person name="Naranjo H.D."/>
            <person name="Lebbe L."/>
            <person name="Cnockaert M."/>
            <person name="Krigas N."/>
            <person name="Grigoriadou K."/>
            <person name="Maloupa E."/>
            <person name="Willems A."/>
        </authorList>
    </citation>
    <scope>NUCLEOTIDE SEQUENCE [LARGE SCALE GENOMIC DNA]</scope>
    <source>
        <strain evidence="2">LMG 31159</strain>
    </source>
</reference>
<evidence type="ECO:0000313" key="1">
    <source>
        <dbReference type="EMBL" id="MBR0649527.1"/>
    </source>
</evidence>
<keyword evidence="2" id="KW-1185">Reference proteome</keyword>
<comment type="caution">
    <text evidence="1">The sequence shown here is derived from an EMBL/GenBank/DDBJ whole genome shotgun (WGS) entry which is preliminary data.</text>
</comment>
<accession>A0ABS5EFS1</accession>
<name>A0ABS5EFS1_9PROT</name>
<organism evidence="1 2">
    <name type="scientific">Neoroseomonas terrae</name>
    <dbReference type="NCBI Taxonomy" id="424799"/>
    <lineage>
        <taxon>Bacteria</taxon>
        <taxon>Pseudomonadati</taxon>
        <taxon>Pseudomonadota</taxon>
        <taxon>Alphaproteobacteria</taxon>
        <taxon>Acetobacterales</taxon>
        <taxon>Acetobacteraceae</taxon>
        <taxon>Neoroseomonas</taxon>
    </lineage>
</organism>
<dbReference type="EMBL" id="JAAEDI010000007">
    <property type="protein sequence ID" value="MBR0649527.1"/>
    <property type="molecule type" value="Genomic_DNA"/>
</dbReference>
<dbReference type="Proteomes" id="UP000698752">
    <property type="component" value="Unassembled WGS sequence"/>
</dbReference>